<evidence type="ECO:0000313" key="1">
    <source>
        <dbReference type="EMBL" id="OGF77228.1"/>
    </source>
</evidence>
<accession>A0A1F5WNK1</accession>
<dbReference type="EMBL" id="MFHT01000027">
    <property type="protein sequence ID" value="OGF77228.1"/>
    <property type="molecule type" value="Genomic_DNA"/>
</dbReference>
<organism evidence="1 2">
    <name type="scientific">Candidatus Giovannonibacteria bacterium RIFCSPHIGHO2_12_FULL_43_15</name>
    <dbReference type="NCBI Taxonomy" id="1798341"/>
    <lineage>
        <taxon>Bacteria</taxon>
        <taxon>Candidatus Giovannoniibacteriota</taxon>
    </lineage>
</organism>
<reference evidence="1 2" key="1">
    <citation type="journal article" date="2016" name="Nat. Commun.">
        <title>Thousands of microbial genomes shed light on interconnected biogeochemical processes in an aquifer system.</title>
        <authorList>
            <person name="Anantharaman K."/>
            <person name="Brown C.T."/>
            <person name="Hug L.A."/>
            <person name="Sharon I."/>
            <person name="Castelle C.J."/>
            <person name="Probst A.J."/>
            <person name="Thomas B.C."/>
            <person name="Singh A."/>
            <person name="Wilkins M.J."/>
            <person name="Karaoz U."/>
            <person name="Brodie E.L."/>
            <person name="Williams K.H."/>
            <person name="Hubbard S.S."/>
            <person name="Banfield J.F."/>
        </authorList>
    </citation>
    <scope>NUCLEOTIDE SEQUENCE [LARGE SCALE GENOMIC DNA]</scope>
</reference>
<evidence type="ECO:0000313" key="2">
    <source>
        <dbReference type="Proteomes" id="UP000177723"/>
    </source>
</evidence>
<comment type="caution">
    <text evidence="1">The sequence shown here is derived from an EMBL/GenBank/DDBJ whole genome shotgun (WGS) entry which is preliminary data.</text>
</comment>
<protein>
    <recommendedName>
        <fullName evidence="3">Addiction module toxin RelE</fullName>
    </recommendedName>
</protein>
<name>A0A1F5WNK1_9BACT</name>
<evidence type="ECO:0008006" key="3">
    <source>
        <dbReference type="Google" id="ProtNLM"/>
    </source>
</evidence>
<sequence>MEVFRHDDIEKDFRNLRRFTAPRESLEAWERLFSLKGLKETPGIDACSGFGSFKIYKGRVIPLKENVGKSKGYRVIFQLLEENRAMILVFSRHGVYHSERELIALVKNRIGN</sequence>
<dbReference type="AlphaFoldDB" id="A0A1F5WNK1"/>
<dbReference type="Proteomes" id="UP000177723">
    <property type="component" value="Unassembled WGS sequence"/>
</dbReference>
<gene>
    <name evidence="1" type="ORF">A3F23_03080</name>
</gene>
<proteinExistence type="predicted"/>